<accession>A0A6A6JPB5</accession>
<dbReference type="AlphaFoldDB" id="A0A6A6JPB5"/>
<organism evidence="1 2">
    <name type="scientific">Westerdykella ornata</name>
    <dbReference type="NCBI Taxonomy" id="318751"/>
    <lineage>
        <taxon>Eukaryota</taxon>
        <taxon>Fungi</taxon>
        <taxon>Dikarya</taxon>
        <taxon>Ascomycota</taxon>
        <taxon>Pezizomycotina</taxon>
        <taxon>Dothideomycetes</taxon>
        <taxon>Pleosporomycetidae</taxon>
        <taxon>Pleosporales</taxon>
        <taxon>Sporormiaceae</taxon>
        <taxon>Westerdykella</taxon>
    </lineage>
</organism>
<sequence length="222" mass="24901">MPREALENPTQEWYYDFASGYTDQQHDGKVHPLYSDRFVEDSVIVTMHPILSMFFSKVTIFFSTNSSTANSWSVYARGVHAAVTLNILIERMQEEGASIVPKTPSERLADIRFRPLNTKSMAVAWGTRCREKTMYTGTGHTLHYNAEPCECYFGGGSRCFLYDVKTGISPANGEIGYHNEGSWKFGKAGAVSHLWSNARCPWHADLYVTRAGLGELVSHDGE</sequence>
<dbReference type="RefSeq" id="XP_033655776.1">
    <property type="nucleotide sequence ID" value="XM_033797955.1"/>
</dbReference>
<dbReference type="EMBL" id="ML986488">
    <property type="protein sequence ID" value="KAF2278237.1"/>
    <property type="molecule type" value="Genomic_DNA"/>
</dbReference>
<protein>
    <submittedName>
        <fullName evidence="1">Uncharacterized protein</fullName>
    </submittedName>
</protein>
<gene>
    <name evidence="1" type="ORF">EI97DRAFT_431502</name>
</gene>
<evidence type="ECO:0000313" key="2">
    <source>
        <dbReference type="Proteomes" id="UP000800097"/>
    </source>
</evidence>
<dbReference type="Proteomes" id="UP000800097">
    <property type="component" value="Unassembled WGS sequence"/>
</dbReference>
<proteinExistence type="predicted"/>
<keyword evidence="2" id="KW-1185">Reference proteome</keyword>
<evidence type="ECO:0000313" key="1">
    <source>
        <dbReference type="EMBL" id="KAF2278237.1"/>
    </source>
</evidence>
<reference evidence="1" key="1">
    <citation type="journal article" date="2020" name="Stud. Mycol.">
        <title>101 Dothideomycetes genomes: a test case for predicting lifestyles and emergence of pathogens.</title>
        <authorList>
            <person name="Haridas S."/>
            <person name="Albert R."/>
            <person name="Binder M."/>
            <person name="Bloem J."/>
            <person name="Labutti K."/>
            <person name="Salamov A."/>
            <person name="Andreopoulos B."/>
            <person name="Baker S."/>
            <person name="Barry K."/>
            <person name="Bills G."/>
            <person name="Bluhm B."/>
            <person name="Cannon C."/>
            <person name="Castanera R."/>
            <person name="Culley D."/>
            <person name="Daum C."/>
            <person name="Ezra D."/>
            <person name="Gonzalez J."/>
            <person name="Henrissat B."/>
            <person name="Kuo A."/>
            <person name="Liang C."/>
            <person name="Lipzen A."/>
            <person name="Lutzoni F."/>
            <person name="Magnuson J."/>
            <person name="Mondo S."/>
            <person name="Nolan M."/>
            <person name="Ohm R."/>
            <person name="Pangilinan J."/>
            <person name="Park H.-J."/>
            <person name="Ramirez L."/>
            <person name="Alfaro M."/>
            <person name="Sun H."/>
            <person name="Tritt A."/>
            <person name="Yoshinaga Y."/>
            <person name="Zwiers L.-H."/>
            <person name="Turgeon B."/>
            <person name="Goodwin S."/>
            <person name="Spatafora J."/>
            <person name="Crous P."/>
            <person name="Grigoriev I."/>
        </authorList>
    </citation>
    <scope>NUCLEOTIDE SEQUENCE</scope>
    <source>
        <strain evidence="1">CBS 379.55</strain>
    </source>
</reference>
<dbReference type="GeneID" id="54551130"/>
<name>A0A6A6JPB5_WESOR</name>